<reference evidence="1 2" key="1">
    <citation type="submission" date="2019-10" db="EMBL/GenBank/DDBJ databases">
        <title>A novel species.</title>
        <authorList>
            <person name="Gao J."/>
        </authorList>
    </citation>
    <scope>NUCLEOTIDE SEQUENCE [LARGE SCALE GENOMIC DNA]</scope>
    <source>
        <strain evidence="1 2">QMT-28</strain>
    </source>
</reference>
<dbReference type="EMBL" id="CP045643">
    <property type="protein sequence ID" value="QFZ78488.1"/>
    <property type="molecule type" value="Genomic_DNA"/>
</dbReference>
<protein>
    <submittedName>
        <fullName evidence="1">Uncharacterized protein</fullName>
    </submittedName>
</protein>
<evidence type="ECO:0000313" key="1">
    <source>
        <dbReference type="EMBL" id="QFZ78488.1"/>
    </source>
</evidence>
<proteinExistence type="predicted"/>
<dbReference type="AlphaFoldDB" id="A0A5Q0LN34"/>
<organism evidence="1 2">
    <name type="scientific">Streptomyces fagopyri</name>
    <dbReference type="NCBI Taxonomy" id="2662397"/>
    <lineage>
        <taxon>Bacteria</taxon>
        <taxon>Bacillati</taxon>
        <taxon>Actinomycetota</taxon>
        <taxon>Actinomycetes</taxon>
        <taxon>Kitasatosporales</taxon>
        <taxon>Streptomycetaceae</taxon>
        <taxon>Streptomyces</taxon>
    </lineage>
</organism>
<keyword evidence="2" id="KW-1185">Reference proteome</keyword>
<gene>
    <name evidence="1" type="ORF">GFH48_01435</name>
</gene>
<dbReference type="KEGG" id="sfy:GFH48_01435"/>
<name>A0A5Q0LN34_9ACTN</name>
<dbReference type="Proteomes" id="UP000326179">
    <property type="component" value="Chromosome"/>
</dbReference>
<accession>A0A5Q0LN34</accession>
<sequence length="68" mass="7123">MVHGSGTARGPERISQPHVALPAVLAAAGPDSLKAALGAVWHSVGTHGEHYPELLEEVRSVCTDQVEE</sequence>
<evidence type="ECO:0000313" key="2">
    <source>
        <dbReference type="Proteomes" id="UP000326179"/>
    </source>
</evidence>